<dbReference type="InterPro" id="IPR036397">
    <property type="entry name" value="RNaseH_sf"/>
</dbReference>
<sequence>VPPPLGWLKLNVDVVIHLGGTQVGYGGVLHDEQRTWVKGFCQKLEPCFIMEVEMHAILTSLEISWEYGTKNLCIETDLKLDEKHIEVGVEYVCVNFKNIFSQIDTLSSSKILSANADQNLSKIGSKKLFCVWEFHRLLRKNTS</sequence>
<dbReference type="EMBL" id="CM003613">
    <property type="protein sequence ID" value="KYP53984.1"/>
    <property type="molecule type" value="Genomic_DNA"/>
</dbReference>
<dbReference type="GO" id="GO:0004523">
    <property type="term" value="F:RNA-DNA hybrid ribonuclease activity"/>
    <property type="evidence" value="ECO:0007669"/>
    <property type="project" value="InterPro"/>
</dbReference>
<dbReference type="InterPro" id="IPR044730">
    <property type="entry name" value="RNase_H-like_dom_plant"/>
</dbReference>
<dbReference type="CDD" id="cd06222">
    <property type="entry name" value="RNase_H_like"/>
    <property type="match status" value="1"/>
</dbReference>
<dbReference type="AlphaFoldDB" id="A0A151SGL2"/>
<evidence type="ECO:0000313" key="2">
    <source>
        <dbReference type="EMBL" id="KYP53984.1"/>
    </source>
</evidence>
<dbReference type="PANTHER" id="PTHR47723">
    <property type="entry name" value="OS05G0353850 PROTEIN"/>
    <property type="match status" value="1"/>
</dbReference>
<gene>
    <name evidence="2" type="ORF">KK1_000149</name>
</gene>
<dbReference type="PANTHER" id="PTHR47723:SF19">
    <property type="entry name" value="POLYNUCLEOTIDYL TRANSFERASE, RIBONUCLEASE H-LIKE SUPERFAMILY PROTEIN"/>
    <property type="match status" value="1"/>
</dbReference>
<organism evidence="2 3">
    <name type="scientific">Cajanus cajan</name>
    <name type="common">Pigeon pea</name>
    <name type="synonym">Cajanus indicus</name>
    <dbReference type="NCBI Taxonomy" id="3821"/>
    <lineage>
        <taxon>Eukaryota</taxon>
        <taxon>Viridiplantae</taxon>
        <taxon>Streptophyta</taxon>
        <taxon>Embryophyta</taxon>
        <taxon>Tracheophyta</taxon>
        <taxon>Spermatophyta</taxon>
        <taxon>Magnoliopsida</taxon>
        <taxon>eudicotyledons</taxon>
        <taxon>Gunneridae</taxon>
        <taxon>Pentapetalae</taxon>
        <taxon>rosids</taxon>
        <taxon>fabids</taxon>
        <taxon>Fabales</taxon>
        <taxon>Fabaceae</taxon>
        <taxon>Papilionoideae</taxon>
        <taxon>50 kb inversion clade</taxon>
        <taxon>NPAAA clade</taxon>
        <taxon>indigoferoid/millettioid clade</taxon>
        <taxon>Phaseoleae</taxon>
        <taxon>Cajanus</taxon>
    </lineage>
</organism>
<feature type="domain" description="RNase H type-1" evidence="1">
    <location>
        <begin position="11"/>
        <end position="79"/>
    </location>
</feature>
<dbReference type="Gramene" id="C.cajan_00148.t">
    <property type="protein sequence ID" value="C.cajan_00148.t.cds1"/>
    <property type="gene ID" value="C.cajan_00148"/>
</dbReference>
<dbReference type="Gene3D" id="3.30.420.10">
    <property type="entry name" value="Ribonuclease H-like superfamily/Ribonuclease H"/>
    <property type="match status" value="1"/>
</dbReference>
<proteinExistence type="predicted"/>
<protein>
    <recommendedName>
        <fullName evidence="1">RNase H type-1 domain-containing protein</fullName>
    </recommendedName>
</protein>
<feature type="non-terminal residue" evidence="2">
    <location>
        <position position="1"/>
    </location>
</feature>
<dbReference type="GO" id="GO:0003676">
    <property type="term" value="F:nucleic acid binding"/>
    <property type="evidence" value="ECO:0007669"/>
    <property type="project" value="InterPro"/>
</dbReference>
<name>A0A151SGL2_CAJCA</name>
<evidence type="ECO:0000313" key="3">
    <source>
        <dbReference type="Proteomes" id="UP000075243"/>
    </source>
</evidence>
<accession>A0A151SGL2</accession>
<reference evidence="2 3" key="1">
    <citation type="journal article" date="2012" name="Nat. Biotechnol.">
        <title>Draft genome sequence of pigeonpea (Cajanus cajan), an orphan legume crop of resource-poor farmers.</title>
        <authorList>
            <person name="Varshney R.K."/>
            <person name="Chen W."/>
            <person name="Li Y."/>
            <person name="Bharti A.K."/>
            <person name="Saxena R.K."/>
            <person name="Schlueter J.A."/>
            <person name="Donoghue M.T."/>
            <person name="Azam S."/>
            <person name="Fan G."/>
            <person name="Whaley A.M."/>
            <person name="Farmer A.D."/>
            <person name="Sheridan J."/>
            <person name="Iwata A."/>
            <person name="Tuteja R."/>
            <person name="Penmetsa R.V."/>
            <person name="Wu W."/>
            <person name="Upadhyaya H.D."/>
            <person name="Yang S.P."/>
            <person name="Shah T."/>
            <person name="Saxena K.B."/>
            <person name="Michael T."/>
            <person name="McCombie W.R."/>
            <person name="Yang B."/>
            <person name="Zhang G."/>
            <person name="Yang H."/>
            <person name="Wang J."/>
            <person name="Spillane C."/>
            <person name="Cook D.R."/>
            <person name="May G.D."/>
            <person name="Xu X."/>
            <person name="Jackson S.A."/>
        </authorList>
    </citation>
    <scope>NUCLEOTIDE SEQUENCE [LARGE SCALE GENOMIC DNA]</scope>
    <source>
        <strain evidence="3">cv. Asha</strain>
    </source>
</reference>
<dbReference type="Proteomes" id="UP000075243">
    <property type="component" value="Chromosome 11"/>
</dbReference>
<dbReference type="InterPro" id="IPR053151">
    <property type="entry name" value="RNase_H-like"/>
</dbReference>
<dbReference type="InterPro" id="IPR002156">
    <property type="entry name" value="RNaseH_domain"/>
</dbReference>
<evidence type="ECO:0000259" key="1">
    <source>
        <dbReference type="Pfam" id="PF13456"/>
    </source>
</evidence>
<dbReference type="Pfam" id="PF13456">
    <property type="entry name" value="RVT_3"/>
    <property type="match status" value="1"/>
</dbReference>
<keyword evidence="3" id="KW-1185">Reference proteome</keyword>